<evidence type="ECO:0000256" key="4">
    <source>
        <dbReference type="ARBA" id="ARBA00022771"/>
    </source>
</evidence>
<evidence type="ECO:0000259" key="7">
    <source>
        <dbReference type="PROSITE" id="PS51873"/>
    </source>
</evidence>
<dbReference type="PROSITE" id="PS51873">
    <property type="entry name" value="TRIAD"/>
    <property type="match status" value="1"/>
</dbReference>
<dbReference type="Gene3D" id="3.40.50.410">
    <property type="entry name" value="von Willebrand factor, type A domain"/>
    <property type="match status" value="1"/>
</dbReference>
<accession>A0A8H6VC94</accession>
<evidence type="ECO:0000256" key="1">
    <source>
        <dbReference type="ARBA" id="ARBA00022679"/>
    </source>
</evidence>
<evidence type="ECO:0000256" key="5">
    <source>
        <dbReference type="ARBA" id="ARBA00022786"/>
    </source>
</evidence>
<dbReference type="EMBL" id="JABCIY010000306">
    <property type="protein sequence ID" value="KAF7185950.1"/>
    <property type="molecule type" value="Genomic_DNA"/>
</dbReference>
<gene>
    <name evidence="8" type="ORF">HII31_12823</name>
</gene>
<dbReference type="AlphaFoldDB" id="A0A8H6VC94"/>
<evidence type="ECO:0000256" key="2">
    <source>
        <dbReference type="ARBA" id="ARBA00022723"/>
    </source>
</evidence>
<keyword evidence="2" id="KW-0479">Metal-binding</keyword>
<evidence type="ECO:0000256" key="6">
    <source>
        <dbReference type="ARBA" id="ARBA00022833"/>
    </source>
</evidence>
<dbReference type="GO" id="GO:0016740">
    <property type="term" value="F:transferase activity"/>
    <property type="evidence" value="ECO:0007669"/>
    <property type="project" value="UniProtKB-KW"/>
</dbReference>
<keyword evidence="6" id="KW-0862">Zinc</keyword>
<dbReference type="GO" id="GO:0008270">
    <property type="term" value="F:zinc ion binding"/>
    <property type="evidence" value="ECO:0007669"/>
    <property type="project" value="UniProtKB-KW"/>
</dbReference>
<keyword evidence="1" id="KW-0808">Transferase</keyword>
<name>A0A8H6VC94_9PEZI</name>
<protein>
    <submittedName>
        <fullName evidence="8">Putative ariadne-like RING finger protein</fullName>
    </submittedName>
</protein>
<dbReference type="SUPFAM" id="SSF57850">
    <property type="entry name" value="RING/U-box"/>
    <property type="match status" value="1"/>
</dbReference>
<dbReference type="Proteomes" id="UP000660729">
    <property type="component" value="Unassembled WGS sequence"/>
</dbReference>
<keyword evidence="9" id="KW-1185">Reference proteome</keyword>
<dbReference type="InterPro" id="IPR044066">
    <property type="entry name" value="TRIAD_supradom"/>
</dbReference>
<keyword evidence="3" id="KW-0677">Repeat</keyword>
<evidence type="ECO:0000313" key="9">
    <source>
        <dbReference type="Proteomes" id="UP000660729"/>
    </source>
</evidence>
<keyword evidence="5" id="KW-0833">Ubl conjugation pathway</keyword>
<evidence type="ECO:0000313" key="8">
    <source>
        <dbReference type="EMBL" id="KAF7185950.1"/>
    </source>
</evidence>
<reference evidence="8" key="1">
    <citation type="submission" date="2020-04" db="EMBL/GenBank/DDBJ databases">
        <title>Draft genome resource of the tomato pathogen Pseudocercospora fuligena.</title>
        <authorList>
            <person name="Zaccaron A."/>
        </authorList>
    </citation>
    <scope>NUCLEOTIDE SEQUENCE</scope>
    <source>
        <strain evidence="8">PF001</strain>
    </source>
</reference>
<dbReference type="Gene3D" id="1.20.120.1750">
    <property type="match status" value="1"/>
</dbReference>
<dbReference type="InterPro" id="IPR036465">
    <property type="entry name" value="vWFA_dom_sf"/>
</dbReference>
<feature type="domain" description="RING-type" evidence="7">
    <location>
        <begin position="857"/>
        <end position="1045"/>
    </location>
</feature>
<dbReference type="SUPFAM" id="SSF53300">
    <property type="entry name" value="vWA-like"/>
    <property type="match status" value="1"/>
</dbReference>
<proteinExistence type="predicted"/>
<dbReference type="OrthoDB" id="10009520at2759"/>
<keyword evidence="4" id="KW-0863">Zinc-finger</keyword>
<dbReference type="Pfam" id="PF26200">
    <property type="entry name" value="Rcat_RNF216"/>
    <property type="match status" value="1"/>
</dbReference>
<sequence length="1060" mass="118603">MASTDKYDLLILVDATASMRSFLHSLNTSLPQIISISALTGCFDRVGLLAYRDYCHGDKILEWSGWTIPAHDHGGPDLVGMASKLNTLGGYDWPEAVKTGLAKAYEVMRADATTLILHYADAPPHLARDEDRGSVNYSKEQTALGNPQSFGGCGPLFADWISAARVLATGAKKANVVCLLDDHGGGTKSGTFNFLSAVTGGACVHLQRRDARSISELSIEILMTWMGVKKQGVTAAAPLPARLSWYPDLAGVMEVASESDELFSKFMAANTFRGYAPVDEEVNVTRQVLEERLPRKVQPVQDFAKTYKEDEHYRTLVTKHLRLVIEFDVTAVSLNPVFGSLWRAVCNDRDNENRQELLDLFGRKVNEIQDSESRANMKTWLEESYDYTAEVLGAIDSVPETERFPFVCLDPTLAFSHQTQTGDDDEEANRSITEFKRDDLLEIGRSCDYRVLRRLGRVLTRLTFVQSVEAVPKHIADTNNSDVPKIPLALASKKHKRRFWRLLLHIVVPGTMLGGRAGAVLASLVMRMGVKPLIKPAEEELLLWRERWNNLEVPETWNVSCLTLLLDADTAYRAGGRMSDKFNGDECGGLLRDSDRRLFERLIDYKMLESNLDTTLTAKVAWTPEGTSKPVGPVVKCKTCRYPRSVTVMATDGVCGLCCFYAENGPMPEDKAAQIPKRVSRDDNEKTKITWFECNVQTCRAQYVVYHVEALNVRPKCHYCRVGTTAPLVECTKCRSRMIWPEEYRPETAEPFLCIGCDSGRRTVVDVETTANALREANGNDWLLMNKSDQIKSTFGSNRSLYHIASNSPPLAAFAENVTILPGMPDQKQLYLRGRVVQNTPDLIRELRNWIEKRRTEAGECSLCFRDFRKSDLLPACGRSGCKQMVCNSCLSNWYGINAPGRIINTKALHCSFCQRTPIPRTMARHSQGVHAVGDLKDAVTHSGAWIYAWCKECGHAKPFMERVCAQAAPLEISDWECEDCEEAKGPQKRMKRRPCPGCGVETEKVSGCDHMECPCGTHYCFFCGEKQDESGIYSHMSDEHGGYYGGQHADEYESDEENM</sequence>
<evidence type="ECO:0000256" key="3">
    <source>
        <dbReference type="ARBA" id="ARBA00022737"/>
    </source>
</evidence>
<comment type="caution">
    <text evidence="8">The sequence shown here is derived from an EMBL/GenBank/DDBJ whole genome shotgun (WGS) entry which is preliminary data.</text>
</comment>
<organism evidence="8 9">
    <name type="scientific">Pseudocercospora fuligena</name>
    <dbReference type="NCBI Taxonomy" id="685502"/>
    <lineage>
        <taxon>Eukaryota</taxon>
        <taxon>Fungi</taxon>
        <taxon>Dikarya</taxon>
        <taxon>Ascomycota</taxon>
        <taxon>Pezizomycotina</taxon>
        <taxon>Dothideomycetes</taxon>
        <taxon>Dothideomycetidae</taxon>
        <taxon>Mycosphaerellales</taxon>
        <taxon>Mycosphaerellaceae</taxon>
        <taxon>Pseudocercospora</taxon>
    </lineage>
</organism>